<evidence type="ECO:0000313" key="3">
    <source>
        <dbReference type="Proteomes" id="UP000322873"/>
    </source>
</evidence>
<sequence>MRKINPISAARPNKDPITIPAIAPPDSPVFDAELVAAPEEDAVGLAVPELDAVLVEKMMNPVIVGNTTPAQRVSAPEL</sequence>
<gene>
    <name evidence="2" type="ORF">EYC84_000411</name>
</gene>
<evidence type="ECO:0000313" key="2">
    <source>
        <dbReference type="EMBL" id="KAA8571047.1"/>
    </source>
</evidence>
<comment type="caution">
    <text evidence="2">The sequence shown here is derived from an EMBL/GenBank/DDBJ whole genome shotgun (WGS) entry which is preliminary data.</text>
</comment>
<proteinExistence type="predicted"/>
<protein>
    <submittedName>
        <fullName evidence="2">Uncharacterized protein</fullName>
    </submittedName>
</protein>
<dbReference type="EMBL" id="VICG01000006">
    <property type="protein sequence ID" value="KAA8571047.1"/>
    <property type="molecule type" value="Genomic_DNA"/>
</dbReference>
<name>A0A5M9JQS7_MONFR</name>
<feature type="region of interest" description="Disordered" evidence="1">
    <location>
        <begin position="1"/>
        <end position="21"/>
    </location>
</feature>
<keyword evidence="3" id="KW-1185">Reference proteome</keyword>
<accession>A0A5M9JQS7</accession>
<dbReference type="AlphaFoldDB" id="A0A5M9JQS7"/>
<dbReference type="Proteomes" id="UP000322873">
    <property type="component" value="Unassembled WGS sequence"/>
</dbReference>
<organism evidence="2 3">
    <name type="scientific">Monilinia fructicola</name>
    <name type="common">Brown rot fungus</name>
    <name type="synonym">Ciboria fructicola</name>
    <dbReference type="NCBI Taxonomy" id="38448"/>
    <lineage>
        <taxon>Eukaryota</taxon>
        <taxon>Fungi</taxon>
        <taxon>Dikarya</taxon>
        <taxon>Ascomycota</taxon>
        <taxon>Pezizomycotina</taxon>
        <taxon>Leotiomycetes</taxon>
        <taxon>Helotiales</taxon>
        <taxon>Sclerotiniaceae</taxon>
        <taxon>Monilinia</taxon>
    </lineage>
</organism>
<reference evidence="2 3" key="1">
    <citation type="submission" date="2019-06" db="EMBL/GenBank/DDBJ databases">
        <title>Genome Sequence of the Brown Rot Fungal Pathogen Monilinia fructicola.</title>
        <authorList>
            <person name="De Miccolis Angelini R.M."/>
            <person name="Landi L."/>
            <person name="Abate D."/>
            <person name="Pollastro S."/>
            <person name="Romanazzi G."/>
            <person name="Faretra F."/>
        </authorList>
    </citation>
    <scope>NUCLEOTIDE SEQUENCE [LARGE SCALE GENOMIC DNA]</scope>
    <source>
        <strain evidence="2 3">Mfrc123</strain>
    </source>
</reference>
<evidence type="ECO:0000256" key="1">
    <source>
        <dbReference type="SAM" id="MobiDB-lite"/>
    </source>
</evidence>